<dbReference type="Proteomes" id="UP000068250">
    <property type="component" value="Plasmid 1P"/>
</dbReference>
<evidence type="ECO:0000313" key="2">
    <source>
        <dbReference type="EMBL" id="CEF57391.1"/>
    </source>
</evidence>
<proteinExistence type="predicted"/>
<gene>
    <name evidence="2" type="ORF">AGA_1P82</name>
</gene>
<dbReference type="EMBL" id="LN609303">
    <property type="protein sequence ID" value="CEF57391.1"/>
    <property type="molecule type" value="Genomic_DNA"/>
</dbReference>
<sequence length="72" mass="8060">MLFGLEPMDIFYNPYELIQFQIALMIVGLVSCCVLGFLVSNRRIRLGLTLLSWACLALFYAAQAPSGTPFLQ</sequence>
<feature type="transmembrane region" description="Helical" evidence="1">
    <location>
        <begin position="20"/>
        <end position="39"/>
    </location>
</feature>
<dbReference type="AlphaFoldDB" id="A0A0U5F8P8"/>
<dbReference type="PATRIC" id="fig|431306.5.peg.2813"/>
<evidence type="ECO:0000313" key="3">
    <source>
        <dbReference type="Proteomes" id="UP000068250"/>
    </source>
</evidence>
<keyword evidence="1" id="KW-1133">Transmembrane helix</keyword>
<name>A0A0U5F8P8_9PROT</name>
<protein>
    <submittedName>
        <fullName evidence="2">Uncharacterized protein</fullName>
    </submittedName>
</protein>
<accession>A0A0U5F8P8</accession>
<keyword evidence="1" id="KW-0472">Membrane</keyword>
<feature type="transmembrane region" description="Helical" evidence="1">
    <location>
        <begin position="46"/>
        <end position="63"/>
    </location>
</feature>
<reference evidence="3" key="1">
    <citation type="submission" date="2014-09" db="EMBL/GenBank/DDBJ databases">
        <authorList>
            <person name="Illeghems K.G."/>
        </authorList>
    </citation>
    <scope>NUCLEOTIDE SEQUENCE [LARGE SCALE GENOMIC DNA]</scope>
    <source>
        <strain evidence="3">LMG 23848T</strain>
        <plasmid evidence="3">1P</plasmid>
    </source>
</reference>
<keyword evidence="1" id="KW-0812">Transmembrane</keyword>
<geneLocation type="plasmid" evidence="3">
    <name>1P</name>
</geneLocation>
<organism evidence="2 3">
    <name type="scientific">Acetobacter ghanensis</name>
    <dbReference type="NCBI Taxonomy" id="431306"/>
    <lineage>
        <taxon>Bacteria</taxon>
        <taxon>Pseudomonadati</taxon>
        <taxon>Pseudomonadota</taxon>
        <taxon>Alphaproteobacteria</taxon>
        <taxon>Acetobacterales</taxon>
        <taxon>Acetobacteraceae</taxon>
        <taxon>Acetobacter</taxon>
    </lineage>
</organism>
<evidence type="ECO:0000256" key="1">
    <source>
        <dbReference type="SAM" id="Phobius"/>
    </source>
</evidence>